<evidence type="ECO:0000313" key="3">
    <source>
        <dbReference type="Proteomes" id="UP000054516"/>
    </source>
</evidence>
<feature type="compositionally biased region" description="Polar residues" evidence="1">
    <location>
        <begin position="1"/>
        <end position="10"/>
    </location>
</feature>
<proteinExistence type="predicted"/>
<dbReference type="Gene3D" id="2.130.10.10">
    <property type="entry name" value="YVTN repeat-like/Quinoprotein amine dehydrogenase"/>
    <property type="match status" value="1"/>
</dbReference>
<dbReference type="InterPro" id="IPR036322">
    <property type="entry name" value="WD40_repeat_dom_sf"/>
</dbReference>
<organism evidence="2">
    <name type="scientific">Rosellinia necatrix</name>
    <name type="common">White root-rot fungus</name>
    <dbReference type="NCBI Taxonomy" id="77044"/>
    <lineage>
        <taxon>Eukaryota</taxon>
        <taxon>Fungi</taxon>
        <taxon>Dikarya</taxon>
        <taxon>Ascomycota</taxon>
        <taxon>Pezizomycotina</taxon>
        <taxon>Sordariomycetes</taxon>
        <taxon>Xylariomycetidae</taxon>
        <taxon>Xylariales</taxon>
        <taxon>Xylariaceae</taxon>
        <taxon>Rosellinia</taxon>
    </lineage>
</organism>
<keyword evidence="3" id="KW-1185">Reference proteome</keyword>
<reference evidence="2" key="1">
    <citation type="submission" date="2016-03" db="EMBL/GenBank/DDBJ databases">
        <title>Draft genome sequence of Rosellinia necatrix.</title>
        <authorList>
            <person name="Kanematsu S."/>
        </authorList>
    </citation>
    <scope>NUCLEOTIDE SEQUENCE [LARGE SCALE GENOMIC DNA]</scope>
    <source>
        <strain evidence="2">W97</strain>
    </source>
</reference>
<protein>
    <submittedName>
        <fullName evidence="2">Uncharacterized protein</fullName>
    </submittedName>
</protein>
<name>A0A1S8A9D1_ROSNE</name>
<accession>A0A1S8A9D1</accession>
<sequence>MGGYASSTSAIDARKPSLGTPPRRRTESIGFVISRNEQVLVSAGNDGVVRTRGIDSDKLLHQLDGHKDWARSASPPPEDHHRLRIELDADFWL</sequence>
<evidence type="ECO:0000313" key="2">
    <source>
        <dbReference type="EMBL" id="GAW26677.1"/>
    </source>
</evidence>
<gene>
    <name evidence="2" type="ORF">SAMD00023353_4300070</name>
</gene>
<dbReference type="InterPro" id="IPR015943">
    <property type="entry name" value="WD40/YVTN_repeat-like_dom_sf"/>
</dbReference>
<dbReference type="SUPFAM" id="SSF50978">
    <property type="entry name" value="WD40 repeat-like"/>
    <property type="match status" value="1"/>
</dbReference>
<dbReference type="Proteomes" id="UP000054516">
    <property type="component" value="Unassembled WGS sequence"/>
</dbReference>
<feature type="region of interest" description="Disordered" evidence="1">
    <location>
        <begin position="1"/>
        <end position="26"/>
    </location>
</feature>
<dbReference type="EMBL" id="DF977488">
    <property type="protein sequence ID" value="GAW26677.1"/>
    <property type="molecule type" value="Genomic_DNA"/>
</dbReference>
<dbReference type="AlphaFoldDB" id="A0A1S8A9D1"/>
<evidence type="ECO:0000256" key="1">
    <source>
        <dbReference type="SAM" id="MobiDB-lite"/>
    </source>
</evidence>